<feature type="transmembrane region" description="Helical" evidence="1">
    <location>
        <begin position="54"/>
        <end position="75"/>
    </location>
</feature>
<reference evidence="3 4" key="1">
    <citation type="submission" date="2006-03" db="EMBL/GenBank/DDBJ databases">
        <title>Complete sequence of chromosome of Nitrobacter hamburgensis X14.</title>
        <authorList>
            <consortium name="US DOE Joint Genome Institute"/>
            <person name="Copeland A."/>
            <person name="Lucas S."/>
            <person name="Lapidus A."/>
            <person name="Barry K."/>
            <person name="Detter J.C."/>
            <person name="Glavina del Rio T."/>
            <person name="Hammon N."/>
            <person name="Israni S."/>
            <person name="Dalin E."/>
            <person name="Tice H."/>
            <person name="Pitluck S."/>
            <person name="Chain P."/>
            <person name="Malfatti S."/>
            <person name="Shin M."/>
            <person name="Vergez L."/>
            <person name="Schmutz J."/>
            <person name="Larimer F."/>
            <person name="Land M."/>
            <person name="Hauser L."/>
            <person name="Kyrpides N."/>
            <person name="Ivanova N."/>
            <person name="Ward B."/>
            <person name="Arp D."/>
            <person name="Klotz M."/>
            <person name="Stein L."/>
            <person name="O'Mullan G."/>
            <person name="Starkenburg S."/>
            <person name="Sayavedra L."/>
            <person name="Poret-Peterson A.T."/>
            <person name="Gentry M.E."/>
            <person name="Bruce D."/>
            <person name="Richardson P."/>
        </authorList>
    </citation>
    <scope>NUCLEOTIDE SEQUENCE [LARGE SCALE GENOMIC DNA]</scope>
    <source>
        <strain evidence="4">DSM 10229 / NCIMB 13809 / X14</strain>
    </source>
</reference>
<dbReference type="HOGENOM" id="CLU_111557_0_0_5"/>
<dbReference type="PANTHER" id="PTHR37938:SF1">
    <property type="entry name" value="BLL0215 PROTEIN"/>
    <property type="match status" value="1"/>
</dbReference>
<dbReference type="InterPro" id="IPR005182">
    <property type="entry name" value="YdbS-like_PH"/>
</dbReference>
<feature type="domain" description="YdbS-like PH" evidence="2">
    <location>
        <begin position="79"/>
        <end position="151"/>
    </location>
</feature>
<protein>
    <submittedName>
        <fullName evidence="3">Membrane-flanked domain</fullName>
    </submittedName>
</protein>
<accession>Q1QQY4</accession>
<dbReference type="RefSeq" id="WP_011509067.1">
    <property type="nucleotide sequence ID" value="NC_007964.1"/>
</dbReference>
<feature type="transmembrane region" description="Helical" evidence="1">
    <location>
        <begin position="23"/>
        <end position="42"/>
    </location>
</feature>
<dbReference type="PANTHER" id="PTHR37938">
    <property type="entry name" value="BLL0215 PROTEIN"/>
    <property type="match status" value="1"/>
</dbReference>
<keyword evidence="4" id="KW-1185">Reference proteome</keyword>
<organism evidence="3 4">
    <name type="scientific">Nitrobacter hamburgensis (strain DSM 10229 / NCIMB 13809 / X14)</name>
    <dbReference type="NCBI Taxonomy" id="323097"/>
    <lineage>
        <taxon>Bacteria</taxon>
        <taxon>Pseudomonadati</taxon>
        <taxon>Pseudomonadota</taxon>
        <taxon>Alphaproteobacteria</taxon>
        <taxon>Hyphomicrobiales</taxon>
        <taxon>Nitrobacteraceae</taxon>
        <taxon>Nitrobacter</taxon>
    </lineage>
</organism>
<dbReference type="eggNOG" id="COG3428">
    <property type="taxonomic scope" value="Bacteria"/>
</dbReference>
<dbReference type="Pfam" id="PF03703">
    <property type="entry name" value="bPH_2"/>
    <property type="match status" value="1"/>
</dbReference>
<evidence type="ECO:0000313" key="3">
    <source>
        <dbReference type="EMBL" id="ABE61363.1"/>
    </source>
</evidence>
<keyword evidence="1" id="KW-1133">Transmembrane helix</keyword>
<evidence type="ECO:0000259" key="2">
    <source>
        <dbReference type="Pfam" id="PF03703"/>
    </source>
</evidence>
<dbReference type="STRING" id="323097.Nham_0473"/>
<keyword evidence="1" id="KW-0472">Membrane</keyword>
<gene>
    <name evidence="3" type="ordered locus">Nham_0473</name>
</gene>
<dbReference type="Proteomes" id="UP000001953">
    <property type="component" value="Chromosome"/>
</dbReference>
<evidence type="ECO:0000313" key="4">
    <source>
        <dbReference type="Proteomes" id="UP000001953"/>
    </source>
</evidence>
<dbReference type="OrthoDB" id="7364486at2"/>
<keyword evidence="1" id="KW-0812">Transmembrane</keyword>
<sequence>MARYIDDILQPGEKVLYSTNVHWIFYLPAIAAWIVAVVLLMVSRMFVTQTPMLLCLALAVIAALVALYWMLGAWFHRWTTETDVTNLRVVHKTGFIKRRTFEMSLDKVESVDVNQSILGRILNYGDVTVRGVGEGAERIRSIASPLAFRSHITAR</sequence>
<name>Q1QQY4_NITHX</name>
<dbReference type="KEGG" id="nha:Nham_0473"/>
<dbReference type="EMBL" id="CP000319">
    <property type="protein sequence ID" value="ABE61363.1"/>
    <property type="molecule type" value="Genomic_DNA"/>
</dbReference>
<proteinExistence type="predicted"/>
<evidence type="ECO:0000256" key="1">
    <source>
        <dbReference type="SAM" id="Phobius"/>
    </source>
</evidence>
<dbReference type="AlphaFoldDB" id="Q1QQY4"/>